<dbReference type="EMBL" id="JAVIJP010000006">
    <property type="protein sequence ID" value="KAL3651345.1"/>
    <property type="molecule type" value="Genomic_DNA"/>
</dbReference>
<proteinExistence type="predicted"/>
<comment type="caution">
    <text evidence="2">The sequence shown here is derived from an EMBL/GenBank/DDBJ whole genome shotgun (WGS) entry which is preliminary data.</text>
</comment>
<sequence>MSEITLQLFRHHREQVLDSHASRTRSLGSESGFPTDMTVSKRKSTATEMGSKRMRSTLTGSAIVTMPEPEFTFCDNGVTCPLDTYFDTVFSRKGPDLDSVISACYYRTCISIMVNKILKDPSDIFATAKICMRGLLKLVEERVPLSKCTKSLFRRVWLDPTFIYSLSEGIQLDGRMFSIVLRHSTQNSGDDRVTSMFTDECFEETVRLLKQPTSEDTFLRLFLSILFAHWTDNRTLKACDMLLGKVIFGKENESQALRRARAGKRNEVHKFAFEADDIMNVKKEDMKPVKDLLAAKYRSCKEVDVESLASKMMTGIFFLETHPLAGRKVKVYFQVTNGTYCSGCRIMPIDDNNEAYYLDYDEA</sequence>
<name>A0ABD3EA68_9LAMI</name>
<evidence type="ECO:0000313" key="3">
    <source>
        <dbReference type="Proteomes" id="UP001632038"/>
    </source>
</evidence>
<protein>
    <submittedName>
        <fullName evidence="2">Uncharacterized protein</fullName>
    </submittedName>
</protein>
<keyword evidence="3" id="KW-1185">Reference proteome</keyword>
<gene>
    <name evidence="2" type="ORF">CASFOL_004347</name>
</gene>
<accession>A0ABD3EA68</accession>
<reference evidence="3" key="1">
    <citation type="journal article" date="2024" name="IScience">
        <title>Strigolactones Initiate the Formation of Haustorium-like Structures in Castilleja.</title>
        <authorList>
            <person name="Buerger M."/>
            <person name="Peterson D."/>
            <person name="Chory J."/>
        </authorList>
    </citation>
    <scope>NUCLEOTIDE SEQUENCE [LARGE SCALE GENOMIC DNA]</scope>
</reference>
<feature type="region of interest" description="Disordered" evidence="1">
    <location>
        <begin position="17"/>
        <end position="52"/>
    </location>
</feature>
<dbReference type="AlphaFoldDB" id="A0ABD3EA68"/>
<organism evidence="2 3">
    <name type="scientific">Castilleja foliolosa</name>
    <dbReference type="NCBI Taxonomy" id="1961234"/>
    <lineage>
        <taxon>Eukaryota</taxon>
        <taxon>Viridiplantae</taxon>
        <taxon>Streptophyta</taxon>
        <taxon>Embryophyta</taxon>
        <taxon>Tracheophyta</taxon>
        <taxon>Spermatophyta</taxon>
        <taxon>Magnoliopsida</taxon>
        <taxon>eudicotyledons</taxon>
        <taxon>Gunneridae</taxon>
        <taxon>Pentapetalae</taxon>
        <taxon>asterids</taxon>
        <taxon>lamiids</taxon>
        <taxon>Lamiales</taxon>
        <taxon>Orobanchaceae</taxon>
        <taxon>Pedicularideae</taxon>
        <taxon>Castillejinae</taxon>
        <taxon>Castilleja</taxon>
    </lineage>
</organism>
<evidence type="ECO:0000313" key="2">
    <source>
        <dbReference type="EMBL" id="KAL3651345.1"/>
    </source>
</evidence>
<dbReference type="Proteomes" id="UP001632038">
    <property type="component" value="Unassembled WGS sequence"/>
</dbReference>
<evidence type="ECO:0000256" key="1">
    <source>
        <dbReference type="SAM" id="MobiDB-lite"/>
    </source>
</evidence>